<gene>
    <name evidence="1" type="ORF">A2997_02160</name>
</gene>
<evidence type="ECO:0000313" key="1">
    <source>
        <dbReference type="EMBL" id="OGI84142.1"/>
    </source>
</evidence>
<dbReference type="STRING" id="1801766.A2997_02160"/>
<evidence type="ECO:0000313" key="2">
    <source>
        <dbReference type="Proteomes" id="UP000179448"/>
    </source>
</evidence>
<comment type="caution">
    <text evidence="1">The sequence shown here is derived from an EMBL/GenBank/DDBJ whole genome shotgun (WGS) entry which is preliminary data.</text>
</comment>
<evidence type="ECO:0008006" key="3">
    <source>
        <dbReference type="Google" id="ProtNLM"/>
    </source>
</evidence>
<reference evidence="1 2" key="1">
    <citation type="journal article" date="2016" name="Nat. Commun.">
        <title>Thousands of microbial genomes shed light on interconnected biogeochemical processes in an aquifer system.</title>
        <authorList>
            <person name="Anantharaman K."/>
            <person name="Brown C.T."/>
            <person name="Hug L.A."/>
            <person name="Sharon I."/>
            <person name="Castelle C.J."/>
            <person name="Probst A.J."/>
            <person name="Thomas B.C."/>
            <person name="Singh A."/>
            <person name="Wilkins M.J."/>
            <person name="Karaoz U."/>
            <person name="Brodie E.L."/>
            <person name="Williams K.H."/>
            <person name="Hubbard S.S."/>
            <person name="Banfield J.F."/>
        </authorList>
    </citation>
    <scope>NUCLEOTIDE SEQUENCE [LARGE SCALE GENOMIC DNA]</scope>
</reference>
<proteinExistence type="predicted"/>
<accession>A0A1F6WQF2</accession>
<protein>
    <recommendedName>
        <fullName evidence="3">WxL domain-containing protein</fullName>
    </recommendedName>
</protein>
<dbReference type="EMBL" id="MFUQ01000002">
    <property type="protein sequence ID" value="OGI84142.1"/>
    <property type="molecule type" value="Genomic_DNA"/>
</dbReference>
<sequence length="366" mass="37083">MNIKNTNKRRFSLTIISIFTIISFIGVSVHSVFAVTPATYLDTLSDTLSTIKDSTIANHTIQFITPSGVAVNETITLTFDAGFNLGTSAVANYDLAVSAGGTCSAFSDEIVAAVPSATDWGVVKALQVITFTAPSAGTPVTAGRCVQIEIGSNAQSGGGGAMQITNPTAGNAAIAIAGTMADTGGITVIILADDQVLITSVVDQIIAFSISDNTIGFGSLDYSADRYATGNLAGAAIEPTNAHDLQANTNATSGYTITVLGTTLESSVGDTITAISGGPVALSFGSEQFGIRVDETGGAGAPVAPYDGAAGNFGFSTTPTVPTEFASASGPTANTTYDVNYAANIVPLTEAGNYDTTLTYVATANF</sequence>
<organism evidence="1 2">
    <name type="scientific">Candidatus Nomurabacteria bacterium RIFCSPLOWO2_01_FULL_36_10b</name>
    <dbReference type="NCBI Taxonomy" id="1801766"/>
    <lineage>
        <taxon>Bacteria</taxon>
        <taxon>Candidatus Nomuraibacteriota</taxon>
    </lineage>
</organism>
<dbReference type="Proteomes" id="UP000179448">
    <property type="component" value="Unassembled WGS sequence"/>
</dbReference>
<dbReference type="AlphaFoldDB" id="A0A1F6WQF2"/>
<name>A0A1F6WQF2_9BACT</name>